<dbReference type="EMBL" id="WAGD01000037">
    <property type="protein sequence ID" value="KAB0877184.1"/>
    <property type="molecule type" value="Genomic_DNA"/>
</dbReference>
<comment type="caution">
    <text evidence="3">The sequence shown here is derived from an EMBL/GenBank/DDBJ whole genome shotgun (WGS) entry which is preliminary data.</text>
</comment>
<name>A0A2T7AR22_9ENTR</name>
<dbReference type="PANTHER" id="PTHR43581:SF2">
    <property type="entry name" value="EXCINUCLEASE ATPASE SUBUNIT"/>
    <property type="match status" value="1"/>
</dbReference>
<dbReference type="CDD" id="cd00267">
    <property type="entry name" value="ABC_ATPase"/>
    <property type="match status" value="1"/>
</dbReference>
<feature type="domain" description="AAA+ ATPase" evidence="1">
    <location>
        <begin position="25"/>
        <end position="432"/>
    </location>
</feature>
<dbReference type="EMBL" id="MSAE01000028">
    <property type="protein sequence ID" value="PUX12452.1"/>
    <property type="molecule type" value="Genomic_DNA"/>
</dbReference>
<protein>
    <submittedName>
        <fullName evidence="2">AAA family ATPase</fullName>
    </submittedName>
</protein>
<dbReference type="Proteomes" id="UP000244378">
    <property type="component" value="Unassembled WGS sequence"/>
</dbReference>
<evidence type="ECO:0000259" key="1">
    <source>
        <dbReference type="SMART" id="SM00382"/>
    </source>
</evidence>
<dbReference type="Gene3D" id="3.40.50.300">
    <property type="entry name" value="P-loop containing nucleotide triphosphate hydrolases"/>
    <property type="match status" value="1"/>
</dbReference>
<keyword evidence="5" id="KW-1185">Reference proteome</keyword>
<accession>A0A2T7AR22</accession>
<dbReference type="OrthoDB" id="7024727at2"/>
<gene>
    <name evidence="3" type="ORF">AUN14_14510</name>
    <name evidence="2" type="ORF">FZI19_12820</name>
</gene>
<dbReference type="Pfam" id="PF13175">
    <property type="entry name" value="AAA_15"/>
    <property type="match status" value="1"/>
</dbReference>
<dbReference type="SUPFAM" id="SSF52540">
    <property type="entry name" value="P-loop containing nucleoside triphosphate hydrolases"/>
    <property type="match status" value="1"/>
</dbReference>
<reference evidence="2 5" key="2">
    <citation type="submission" date="2019-08" db="EMBL/GenBank/DDBJ databases">
        <title>Prevalence, distribution, and phylogeny of type two toxin-antitoxin genes possessed by Cronobacter species where C. sakazakii homologs follow sequence type lineages.</title>
        <authorList>
            <person name="Finkelstein S."/>
            <person name="Negrete F."/>
            <person name="Jang H."/>
            <person name="Gopinath G.R."/>
            <person name="Tall B.D."/>
        </authorList>
    </citation>
    <scope>NUCLEOTIDE SEQUENCE [LARGE SCALE GENOMIC DNA]</scope>
    <source>
        <strain evidence="2 5">MOD1_GK1257</strain>
    </source>
</reference>
<dbReference type="RefSeq" id="WP_075193541.1">
    <property type="nucleotide sequence ID" value="NZ_JADKNN010000060.1"/>
</dbReference>
<evidence type="ECO:0000313" key="3">
    <source>
        <dbReference type="EMBL" id="PUX12452.1"/>
    </source>
</evidence>
<dbReference type="PANTHER" id="PTHR43581">
    <property type="entry name" value="ATP/GTP PHOSPHATASE"/>
    <property type="match status" value="1"/>
</dbReference>
<dbReference type="InterPro" id="IPR051396">
    <property type="entry name" value="Bact_Antivir_Def_Nuclease"/>
</dbReference>
<dbReference type="AlphaFoldDB" id="A0A2T7AR22"/>
<dbReference type="InterPro" id="IPR027417">
    <property type="entry name" value="P-loop_NTPase"/>
</dbReference>
<dbReference type="SMART" id="SM00382">
    <property type="entry name" value="AAA"/>
    <property type="match status" value="1"/>
</dbReference>
<reference evidence="3 4" key="1">
    <citation type="submission" date="2016-12" db="EMBL/GenBank/DDBJ databases">
        <title>Analysis of the Molecular Diversity Among Cronobacter Species Isolated from Filth Flies Using a Pan Genomic DNA Microarray.</title>
        <authorList>
            <person name="Pava-Ripoll M."/>
            <person name="Tall B."/>
            <person name="Farber J."/>
            <person name="Fanning S."/>
            <person name="Lehner A."/>
            <person name="Stephan R."/>
            <person name="Pagotto F."/>
            <person name="Iverson C."/>
            <person name="Ziobro G."/>
            <person name="Miller A."/>
            <person name="Pearson R."/>
            <person name="Yan Q."/>
            <person name="Kim M."/>
            <person name="Jeong S."/>
            <person name="Park J."/>
            <person name="Jun S."/>
            <person name="Choi H."/>
            <person name="Chung T."/>
            <person name="Yoo Y."/>
            <person name="Park E."/>
            <person name="Hwang S."/>
            <person name="Lee B."/>
            <person name="Sathyamoorthy V."/>
            <person name="Carter L."/>
            <person name="Mammel M."/>
            <person name="Jackson S."/>
            <person name="Kothary M."/>
            <person name="Patel I."/>
            <person name="Grim C."/>
            <person name="Gopinath G."/>
            <person name="Gangiredla J."/>
            <person name="Chase H."/>
        </authorList>
    </citation>
    <scope>NUCLEOTIDE SEQUENCE [LARGE SCALE GENOMIC DNA]</scope>
    <source>
        <strain evidence="3 4">MOD1-Md1s</strain>
    </source>
</reference>
<organism evidence="3 4">
    <name type="scientific">Cronobacter muytjensii</name>
    <dbReference type="NCBI Taxonomy" id="413501"/>
    <lineage>
        <taxon>Bacteria</taxon>
        <taxon>Pseudomonadati</taxon>
        <taxon>Pseudomonadota</taxon>
        <taxon>Gammaproteobacteria</taxon>
        <taxon>Enterobacterales</taxon>
        <taxon>Enterobacteriaceae</taxon>
        <taxon>Cronobacter</taxon>
    </lineage>
</organism>
<evidence type="ECO:0000313" key="5">
    <source>
        <dbReference type="Proteomes" id="UP000469927"/>
    </source>
</evidence>
<proteinExistence type="predicted"/>
<sequence length="436" mass="50116">MIRLERIYINGFKQANSTLNVMLSPSNISVIYGENGCGKTTFLKILHAIFEKDELTLIQNEVVSVEIYYSHEAYYNRINIRKKYESKKKTLLGGGDEPQYVWDDFEQSVLNDSSSLLLGVERGVITQATRIDPRLIFDFFRTRKIFQNKERESFAVAHEMSAYLKAHASRYNSRVEPSALEFLRKNLNLQTVKMENIEGLIIEKYRQARITATKRIQSALFDTLSLAISLNENESKEGPVQPIKIPSDFGNLLTLNKDRIIEALDDGEENKFKNTVIEILSDPNLEKEINKYKEHPILSQLFINMINELKLEKQMLSSINLLIDTFNRFLINGKELLIKEDNVAVKVGSVTHNINQLSSGERHILTFLSIVLFEGSKRDFLIIDEPEISLNIKWQRELMPLLAELLPNTQIIVASHSPSLANKNPQYLRQLELRLG</sequence>
<dbReference type="Proteomes" id="UP000469927">
    <property type="component" value="Unassembled WGS sequence"/>
</dbReference>
<dbReference type="InterPro" id="IPR041685">
    <property type="entry name" value="AAA_GajA/Old/RecF-like"/>
</dbReference>
<evidence type="ECO:0000313" key="4">
    <source>
        <dbReference type="Proteomes" id="UP000244378"/>
    </source>
</evidence>
<evidence type="ECO:0000313" key="2">
    <source>
        <dbReference type="EMBL" id="KAB0877184.1"/>
    </source>
</evidence>
<dbReference type="InterPro" id="IPR003593">
    <property type="entry name" value="AAA+_ATPase"/>
</dbReference>